<keyword evidence="6" id="KW-0158">Chromosome</keyword>
<evidence type="ECO:0000256" key="2">
    <source>
        <dbReference type="ARBA" id="ARBA00004186"/>
    </source>
</evidence>
<evidence type="ECO:0000256" key="6">
    <source>
        <dbReference type="ARBA" id="ARBA00022454"/>
    </source>
</evidence>
<keyword evidence="11" id="KW-0995">Kinetochore</keyword>
<dbReference type="GO" id="GO:0051010">
    <property type="term" value="F:microtubule plus-end binding"/>
    <property type="evidence" value="ECO:0007669"/>
    <property type="project" value="TreeGrafter"/>
</dbReference>
<keyword evidence="7" id="KW-0963">Cytoplasm</keyword>
<evidence type="ECO:0000256" key="5">
    <source>
        <dbReference type="ARBA" id="ARBA00020261"/>
    </source>
</evidence>
<dbReference type="AlphaFoldDB" id="A0AAN6JN12"/>
<reference evidence="18" key="1">
    <citation type="journal article" date="2023" name="PhytoFront">
        <title>Draft Genome Resources of Seven Strains of Tilletia horrida, Causal Agent of Kernel Smut of Rice.</title>
        <authorList>
            <person name="Khanal S."/>
            <person name="Antony Babu S."/>
            <person name="Zhou X.G."/>
        </authorList>
    </citation>
    <scope>NUCLEOTIDE SEQUENCE</scope>
    <source>
        <strain evidence="18">TX3</strain>
    </source>
</reference>
<evidence type="ECO:0000256" key="13">
    <source>
        <dbReference type="ARBA" id="ARBA00023242"/>
    </source>
</evidence>
<keyword evidence="15" id="KW-0137">Centromere</keyword>
<evidence type="ECO:0000256" key="14">
    <source>
        <dbReference type="ARBA" id="ARBA00023306"/>
    </source>
</evidence>
<gene>
    <name evidence="18" type="primary">DAD1</name>
    <name evidence="18" type="ORF">OC842_000146</name>
</gene>
<sequence length="173" mass="16840">MAHSDAATAAAAEAHSLHDSTSASNAAAGSSAGVGPGGSAFFEKERDRLLNEIASSLEVILSNSNALNRKLEESIAVGREFEPIAQLWGRFSSVMQAAGIPDYTGVGLGPGTAAGAGTGAGAAASVSALAAGGGDGGDGGEGELHEDGLRRSRGIEPGLPPGVAPGGGTIYGR</sequence>
<feature type="region of interest" description="Disordered" evidence="17">
    <location>
        <begin position="1"/>
        <end position="33"/>
    </location>
</feature>
<dbReference type="GO" id="GO:0051301">
    <property type="term" value="P:cell division"/>
    <property type="evidence" value="ECO:0007669"/>
    <property type="project" value="UniProtKB-KW"/>
</dbReference>
<keyword evidence="10" id="KW-0498">Mitosis</keyword>
<evidence type="ECO:0000256" key="1">
    <source>
        <dbReference type="ARBA" id="ARBA00004123"/>
    </source>
</evidence>
<evidence type="ECO:0000256" key="11">
    <source>
        <dbReference type="ARBA" id="ARBA00022838"/>
    </source>
</evidence>
<evidence type="ECO:0000256" key="9">
    <source>
        <dbReference type="ARBA" id="ARBA00022701"/>
    </source>
</evidence>
<protein>
    <recommendedName>
        <fullName evidence="5">DASH complex subunit DAD1</fullName>
    </recommendedName>
    <alternativeName>
        <fullName evidence="16">Outer kinetochore protein DAD1</fullName>
    </alternativeName>
</protein>
<keyword evidence="19" id="KW-1185">Reference proteome</keyword>
<comment type="subcellular location">
    <subcellularLocation>
        <location evidence="3">Chromosome</location>
        <location evidence="3">Centromere</location>
        <location evidence="3">Kinetochore</location>
    </subcellularLocation>
    <subcellularLocation>
        <location evidence="2">Cytoplasm</location>
        <location evidence="2">Cytoskeleton</location>
        <location evidence="2">Spindle</location>
    </subcellularLocation>
    <subcellularLocation>
        <location evidence="1">Nucleus</location>
    </subcellularLocation>
</comment>
<evidence type="ECO:0000256" key="16">
    <source>
        <dbReference type="ARBA" id="ARBA00030566"/>
    </source>
</evidence>
<feature type="compositionally biased region" description="Low complexity" evidence="17">
    <location>
        <begin position="1"/>
        <end position="31"/>
    </location>
</feature>
<keyword evidence="8" id="KW-0132">Cell division</keyword>
<evidence type="ECO:0000256" key="17">
    <source>
        <dbReference type="SAM" id="MobiDB-lite"/>
    </source>
</evidence>
<evidence type="ECO:0000256" key="15">
    <source>
        <dbReference type="ARBA" id="ARBA00023328"/>
    </source>
</evidence>
<dbReference type="InterPro" id="IPR013958">
    <property type="entry name" value="DASH_Dad1"/>
</dbReference>
<dbReference type="PANTHER" id="PTHR28025">
    <property type="entry name" value="DASH COMPLEX SUBUNIT DAD1"/>
    <property type="match status" value="1"/>
</dbReference>
<evidence type="ECO:0000256" key="3">
    <source>
        <dbReference type="ARBA" id="ARBA00004629"/>
    </source>
</evidence>
<dbReference type="PANTHER" id="PTHR28025:SF1">
    <property type="entry name" value="DASH COMPLEX SUBUNIT DAD1"/>
    <property type="match status" value="1"/>
</dbReference>
<evidence type="ECO:0000256" key="7">
    <source>
        <dbReference type="ARBA" id="ARBA00022490"/>
    </source>
</evidence>
<dbReference type="GO" id="GO:0044732">
    <property type="term" value="C:mitotic spindle pole body"/>
    <property type="evidence" value="ECO:0007669"/>
    <property type="project" value="TreeGrafter"/>
</dbReference>
<dbReference type="GO" id="GO:0005876">
    <property type="term" value="C:spindle microtubule"/>
    <property type="evidence" value="ECO:0007669"/>
    <property type="project" value="TreeGrafter"/>
</dbReference>
<accession>A0AAN6JN12</accession>
<keyword evidence="13" id="KW-0539">Nucleus</keyword>
<feature type="compositionally biased region" description="Basic and acidic residues" evidence="17">
    <location>
        <begin position="142"/>
        <end position="154"/>
    </location>
</feature>
<comment type="caution">
    <text evidence="18">The sequence shown here is derived from an EMBL/GenBank/DDBJ whole genome shotgun (WGS) entry which is preliminary data.</text>
</comment>
<dbReference type="Proteomes" id="UP001176521">
    <property type="component" value="Unassembled WGS sequence"/>
</dbReference>
<evidence type="ECO:0000256" key="10">
    <source>
        <dbReference type="ARBA" id="ARBA00022776"/>
    </source>
</evidence>
<name>A0AAN6JN12_9BASI</name>
<evidence type="ECO:0000256" key="8">
    <source>
        <dbReference type="ARBA" id="ARBA00022618"/>
    </source>
</evidence>
<dbReference type="Pfam" id="PF08649">
    <property type="entry name" value="DASH_Dad1"/>
    <property type="match status" value="1"/>
</dbReference>
<keyword evidence="14" id="KW-0131">Cell cycle</keyword>
<dbReference type="GO" id="GO:0072686">
    <property type="term" value="C:mitotic spindle"/>
    <property type="evidence" value="ECO:0007669"/>
    <property type="project" value="InterPro"/>
</dbReference>
<feature type="region of interest" description="Disordered" evidence="17">
    <location>
        <begin position="133"/>
        <end position="173"/>
    </location>
</feature>
<dbReference type="EMBL" id="JAPDMQ010000004">
    <property type="protein sequence ID" value="KAK0541057.1"/>
    <property type="molecule type" value="Genomic_DNA"/>
</dbReference>
<proteinExistence type="inferred from homology"/>
<dbReference type="GO" id="GO:0042729">
    <property type="term" value="C:DASH complex"/>
    <property type="evidence" value="ECO:0007669"/>
    <property type="project" value="InterPro"/>
</dbReference>
<keyword evidence="9" id="KW-0493">Microtubule</keyword>
<evidence type="ECO:0000313" key="19">
    <source>
        <dbReference type="Proteomes" id="UP001176521"/>
    </source>
</evidence>
<comment type="similarity">
    <text evidence="4">Belongs to the DASH complex DAD1 family.</text>
</comment>
<organism evidence="18 19">
    <name type="scientific">Tilletia horrida</name>
    <dbReference type="NCBI Taxonomy" id="155126"/>
    <lineage>
        <taxon>Eukaryota</taxon>
        <taxon>Fungi</taxon>
        <taxon>Dikarya</taxon>
        <taxon>Basidiomycota</taxon>
        <taxon>Ustilaginomycotina</taxon>
        <taxon>Exobasidiomycetes</taxon>
        <taxon>Tilletiales</taxon>
        <taxon>Tilletiaceae</taxon>
        <taxon>Tilletia</taxon>
    </lineage>
</organism>
<evidence type="ECO:0000256" key="12">
    <source>
        <dbReference type="ARBA" id="ARBA00023212"/>
    </source>
</evidence>
<evidence type="ECO:0000256" key="4">
    <source>
        <dbReference type="ARBA" id="ARBA00010146"/>
    </source>
</evidence>
<keyword evidence="12" id="KW-0206">Cytoskeleton</keyword>
<feature type="compositionally biased region" description="Gly residues" evidence="17">
    <location>
        <begin position="164"/>
        <end position="173"/>
    </location>
</feature>
<evidence type="ECO:0000313" key="18">
    <source>
        <dbReference type="EMBL" id="KAK0541057.1"/>
    </source>
</evidence>